<dbReference type="PANTHER" id="PTHR10218">
    <property type="entry name" value="GTP-BINDING PROTEIN ALPHA SUBUNIT"/>
    <property type="match status" value="1"/>
</dbReference>
<evidence type="ECO:0000256" key="9">
    <source>
        <dbReference type="ARBA" id="ARBA00023134"/>
    </source>
</evidence>
<keyword evidence="3" id="KW-0519">Myristate</keyword>
<evidence type="ECO:0000256" key="4">
    <source>
        <dbReference type="ARBA" id="ARBA00022723"/>
    </source>
</evidence>
<dbReference type="GO" id="GO:0005834">
    <property type="term" value="C:heterotrimeric G-protein complex"/>
    <property type="evidence" value="ECO:0007669"/>
    <property type="project" value="TreeGrafter"/>
</dbReference>
<keyword evidence="12" id="KW-0449">Lipoprotein</keyword>
<dbReference type="WBParaSite" id="Hba_18744">
    <property type="protein sequence ID" value="Hba_18744"/>
    <property type="gene ID" value="Hba_18744"/>
</dbReference>
<organism evidence="16 17">
    <name type="scientific">Heterorhabditis bacteriophora</name>
    <name type="common">Entomopathogenic nematode worm</name>
    <dbReference type="NCBI Taxonomy" id="37862"/>
    <lineage>
        <taxon>Eukaryota</taxon>
        <taxon>Metazoa</taxon>
        <taxon>Ecdysozoa</taxon>
        <taxon>Nematoda</taxon>
        <taxon>Chromadorea</taxon>
        <taxon>Rhabditida</taxon>
        <taxon>Rhabditina</taxon>
        <taxon>Rhabditomorpha</taxon>
        <taxon>Strongyloidea</taxon>
        <taxon>Heterorhabditidae</taxon>
        <taxon>Heterorhabditis</taxon>
    </lineage>
</organism>
<feature type="binding site" evidence="13">
    <location>
        <begin position="529"/>
        <end position="532"/>
    </location>
    <ligand>
        <name>GTP</name>
        <dbReference type="ChEBI" id="CHEBI:37565"/>
    </ligand>
</feature>
<keyword evidence="2" id="KW-0645">Protease</keyword>
<dbReference type="GO" id="GO:0005525">
    <property type="term" value="F:GTP binding"/>
    <property type="evidence" value="ECO:0007669"/>
    <property type="project" value="UniProtKB-KW"/>
</dbReference>
<dbReference type="SUPFAM" id="SSF52540">
    <property type="entry name" value="P-loop containing nucleoside triphosphate hydrolases"/>
    <property type="match status" value="1"/>
</dbReference>
<keyword evidence="9 13" id="KW-0342">GTP-binding</keyword>
<protein>
    <submittedName>
        <fullName evidence="17">Pept_C1 domain-containing protein</fullName>
    </submittedName>
</protein>
<evidence type="ECO:0000259" key="15">
    <source>
        <dbReference type="SMART" id="SM00645"/>
    </source>
</evidence>
<keyword evidence="6" id="KW-0378">Hydrolase</keyword>
<evidence type="ECO:0000256" key="10">
    <source>
        <dbReference type="ARBA" id="ARBA00023139"/>
    </source>
</evidence>
<dbReference type="GO" id="GO:0001664">
    <property type="term" value="F:G protein-coupled receptor binding"/>
    <property type="evidence" value="ECO:0007669"/>
    <property type="project" value="TreeGrafter"/>
</dbReference>
<dbReference type="PANTHER" id="PTHR10218:SF245">
    <property type="entry name" value="GUANINE NUCLEOTIDE-BINDING PROTEIN ALPHA-2 SUBUNIT-RELATED"/>
    <property type="match status" value="1"/>
</dbReference>
<dbReference type="FunFam" id="3.40.50.300:FF:003800">
    <property type="entry name" value="Guanine nucleotide-binding protein G(k) subunit alpha"/>
    <property type="match status" value="1"/>
</dbReference>
<dbReference type="PROSITE" id="PS51882">
    <property type="entry name" value="G_ALPHA"/>
    <property type="match status" value="1"/>
</dbReference>
<dbReference type="InterPro" id="IPR038765">
    <property type="entry name" value="Papain-like_cys_pep_sf"/>
</dbReference>
<evidence type="ECO:0000256" key="8">
    <source>
        <dbReference type="ARBA" id="ARBA00022842"/>
    </source>
</evidence>
<dbReference type="InterPro" id="IPR000668">
    <property type="entry name" value="Peptidase_C1A_C"/>
</dbReference>
<sequence length="660" mass="75523">MCVLLIVHLRNRKFDLLTESLTDEDIVQYVNQHQTYWKVGDYSFIVSFIFQFKYRYFRYLNVSTPNSFDAREWWPECISIGFVRDQSSCGSCWAFGAAEAITDRICIASKGKVKPIISADDLLACCHNCGAGCYGGYPIRAWDYWVENGIVTGGEYGTNDTCLPYPFPSCKNISHNNTAFDICKHGMFNTPQCSKRCQESYDKSFTEDKHYGLSSYGVLQDEEAIKKELMTYGPLEVAFEVYSDFFHYKEGVYVLTSSMGLCQSDEEKSGFEKSRAIDKQIKQGAAADERTVKLLLLGAGECGKSTVLKQMRILHNNGFTDDEVNQQKRVVYNNTVTAMNQLIKAMQQYKITYANPEREMDAHVVLDVIKQSKESDAFSPQLAVALKKLWEDKAVQEVYEAKRLECHLHESTRYFLDSVDRISNQNYRPTDQDILLTRIKTTGIVEVAFVIKKVHFRVFDVGGQRSERKKWIHCFEDVNAIIFIAAVSEYDEVLFEDETTNRMLESQRLFESICNSRWFINTSIILFMNKKDLFMEKIPRVSIKTAFPEYSGRASTLALHERGQIKAPSTAGHSVKQIADVVKHSRKAIMNFLRHQEEYGTKKSSRRPSKLNGREKGKFCELRQIIRSASLESVGLVALMLQNLRCGECWTSVPILSDHG</sequence>
<dbReference type="AlphaFoldDB" id="A0A1I7XN49"/>
<dbReference type="Pfam" id="PF00503">
    <property type="entry name" value="G-alpha"/>
    <property type="match status" value="1"/>
</dbReference>
<keyword evidence="7" id="KW-0788">Thiol protease</keyword>
<evidence type="ECO:0000256" key="5">
    <source>
        <dbReference type="ARBA" id="ARBA00022741"/>
    </source>
</evidence>
<dbReference type="PROSITE" id="PS00139">
    <property type="entry name" value="THIOL_PROTEASE_CYS"/>
    <property type="match status" value="1"/>
</dbReference>
<evidence type="ECO:0000256" key="3">
    <source>
        <dbReference type="ARBA" id="ARBA00022707"/>
    </source>
</evidence>
<dbReference type="GO" id="GO:0008234">
    <property type="term" value="F:cysteine-type peptidase activity"/>
    <property type="evidence" value="ECO:0007669"/>
    <property type="project" value="UniProtKB-KW"/>
</dbReference>
<keyword evidence="8 14" id="KW-0460">Magnesium</keyword>
<dbReference type="GO" id="GO:0003924">
    <property type="term" value="F:GTPase activity"/>
    <property type="evidence" value="ECO:0007669"/>
    <property type="project" value="InterPro"/>
</dbReference>
<keyword evidence="4 14" id="KW-0479">Metal-binding</keyword>
<evidence type="ECO:0000256" key="7">
    <source>
        <dbReference type="ARBA" id="ARBA00022807"/>
    </source>
</evidence>
<dbReference type="SUPFAM" id="SSF47895">
    <property type="entry name" value="Transducin (alpha subunit), insertion domain"/>
    <property type="match status" value="1"/>
</dbReference>
<feature type="binding site" evidence="13">
    <location>
        <begin position="301"/>
        <end position="306"/>
    </location>
    <ligand>
        <name>GTP</name>
        <dbReference type="ChEBI" id="CHEBI:37565"/>
    </ligand>
</feature>
<name>A0A1I7XN49_HETBA</name>
<feature type="binding site" evidence="14">
    <location>
        <position position="305"/>
    </location>
    <ligand>
        <name>Mg(2+)</name>
        <dbReference type="ChEBI" id="CHEBI:18420"/>
    </ligand>
</feature>
<dbReference type="Gene3D" id="3.40.50.300">
    <property type="entry name" value="P-loop containing nucleotide triphosphate hydrolases"/>
    <property type="match status" value="1"/>
</dbReference>
<dbReference type="InterPro" id="IPR011025">
    <property type="entry name" value="GproteinA_insert"/>
</dbReference>
<dbReference type="GO" id="GO:0046872">
    <property type="term" value="F:metal ion binding"/>
    <property type="evidence" value="ECO:0007669"/>
    <property type="project" value="UniProtKB-KW"/>
</dbReference>
<evidence type="ECO:0000256" key="12">
    <source>
        <dbReference type="ARBA" id="ARBA00023288"/>
    </source>
</evidence>
<keyword evidence="11" id="KW-0807">Transducer</keyword>
<feature type="binding site" evidence="13">
    <location>
        <begin position="435"/>
        <end position="441"/>
    </location>
    <ligand>
        <name>GTP</name>
        <dbReference type="ChEBI" id="CHEBI:37565"/>
    </ligand>
</feature>
<dbReference type="Proteomes" id="UP000095283">
    <property type="component" value="Unplaced"/>
</dbReference>
<dbReference type="SMART" id="SM00645">
    <property type="entry name" value="Pept_C1"/>
    <property type="match status" value="1"/>
</dbReference>
<dbReference type="GO" id="GO:0005737">
    <property type="term" value="C:cytoplasm"/>
    <property type="evidence" value="ECO:0007669"/>
    <property type="project" value="TreeGrafter"/>
</dbReference>
<feature type="domain" description="Peptidase C1A papain C-terminal" evidence="15">
    <location>
        <begin position="64"/>
        <end position="289"/>
    </location>
</feature>
<evidence type="ECO:0000313" key="17">
    <source>
        <dbReference type="WBParaSite" id="Hba_18744"/>
    </source>
</evidence>
<dbReference type="SMART" id="SM00275">
    <property type="entry name" value="G_alpha"/>
    <property type="match status" value="1"/>
</dbReference>
<evidence type="ECO:0000313" key="16">
    <source>
        <dbReference type="Proteomes" id="UP000095283"/>
    </source>
</evidence>
<dbReference type="CDD" id="cd02620">
    <property type="entry name" value="Peptidase_C1A_CathepsinB"/>
    <property type="match status" value="1"/>
</dbReference>
<evidence type="ECO:0000256" key="13">
    <source>
        <dbReference type="PIRSR" id="PIRSR601019-1"/>
    </source>
</evidence>
<dbReference type="Pfam" id="PF00112">
    <property type="entry name" value="Peptidase_C1"/>
    <property type="match status" value="1"/>
</dbReference>
<dbReference type="SUPFAM" id="SSF54001">
    <property type="entry name" value="Cysteine proteinases"/>
    <property type="match status" value="1"/>
</dbReference>
<feature type="binding site" evidence="13">
    <location>
        <begin position="460"/>
        <end position="464"/>
    </location>
    <ligand>
        <name>GTP</name>
        <dbReference type="ChEBI" id="CHEBI:37565"/>
    </ligand>
</feature>
<dbReference type="CDD" id="cd00066">
    <property type="entry name" value="G-alpha"/>
    <property type="match status" value="1"/>
</dbReference>
<dbReference type="GO" id="GO:0031683">
    <property type="term" value="F:G-protein beta/gamma-subunit complex binding"/>
    <property type="evidence" value="ECO:0007669"/>
    <property type="project" value="InterPro"/>
</dbReference>
<dbReference type="Gene3D" id="3.90.70.10">
    <property type="entry name" value="Cysteine proteinases"/>
    <property type="match status" value="1"/>
</dbReference>
<dbReference type="InterPro" id="IPR000169">
    <property type="entry name" value="Pept_cys_AS"/>
</dbReference>
<proteinExistence type="predicted"/>
<dbReference type="PRINTS" id="PR00318">
    <property type="entry name" value="GPROTEINA"/>
</dbReference>
<evidence type="ECO:0000256" key="2">
    <source>
        <dbReference type="ARBA" id="ARBA00022670"/>
    </source>
</evidence>
<evidence type="ECO:0000256" key="1">
    <source>
        <dbReference type="ARBA" id="ARBA00011356"/>
    </source>
</evidence>
<evidence type="ECO:0000256" key="14">
    <source>
        <dbReference type="PIRSR" id="PIRSR601019-2"/>
    </source>
</evidence>
<dbReference type="GO" id="GO:0007188">
    <property type="term" value="P:adenylate cyclase-modulating G protein-coupled receptor signaling pathway"/>
    <property type="evidence" value="ECO:0007669"/>
    <property type="project" value="TreeGrafter"/>
</dbReference>
<keyword evidence="16" id="KW-1185">Reference proteome</keyword>
<dbReference type="InterPro" id="IPR027417">
    <property type="entry name" value="P-loop_NTPase"/>
</dbReference>
<evidence type="ECO:0000256" key="11">
    <source>
        <dbReference type="ARBA" id="ARBA00023224"/>
    </source>
</evidence>
<comment type="subunit">
    <text evidence="1">G proteins are composed of 3 units; alpha, beta and gamma. The alpha chain contains the guanine nucleotide binding site.</text>
</comment>
<dbReference type="GO" id="GO:0006508">
    <property type="term" value="P:proteolysis"/>
    <property type="evidence" value="ECO:0007669"/>
    <property type="project" value="UniProtKB-KW"/>
</dbReference>
<reference evidence="17" key="1">
    <citation type="submission" date="2016-11" db="UniProtKB">
        <authorList>
            <consortium name="WormBaseParasite"/>
        </authorList>
    </citation>
    <scope>IDENTIFICATION</scope>
</reference>
<keyword evidence="5 13" id="KW-0547">Nucleotide-binding</keyword>
<evidence type="ECO:0000256" key="6">
    <source>
        <dbReference type="ARBA" id="ARBA00022801"/>
    </source>
</evidence>
<dbReference type="FunFam" id="3.40.50.300:FF:000692">
    <property type="entry name" value="Guanine nucleotide-binding protein subunit alpha"/>
    <property type="match status" value="1"/>
</dbReference>
<dbReference type="InterPro" id="IPR001019">
    <property type="entry name" value="Gprotein_alpha_su"/>
</dbReference>
<keyword evidence="10" id="KW-0564">Palmitate</keyword>
<dbReference type="FunFam" id="1.10.400.10:FF:000011">
    <property type="entry name" value="Guanine nucleotide-binding protein alpha-1 subunit"/>
    <property type="match status" value="1"/>
</dbReference>
<dbReference type="Gene3D" id="1.10.400.10">
    <property type="entry name" value="GI Alpha 1, domain 2-like"/>
    <property type="match status" value="1"/>
</dbReference>
<accession>A0A1I7XN49</accession>
<feature type="binding site" evidence="14">
    <location>
        <position position="441"/>
    </location>
    <ligand>
        <name>Mg(2+)</name>
        <dbReference type="ChEBI" id="CHEBI:18420"/>
    </ligand>
</feature>